<dbReference type="EMBL" id="CP025682">
    <property type="protein sequence ID" value="AUN95779.1"/>
    <property type="molecule type" value="Genomic_DNA"/>
</dbReference>
<accession>A0A2I6S943</accession>
<feature type="transmembrane region" description="Helical" evidence="1">
    <location>
        <begin position="46"/>
        <end position="65"/>
    </location>
</feature>
<dbReference type="Proteomes" id="UP000242205">
    <property type="component" value="Chromosome"/>
</dbReference>
<keyword evidence="1" id="KW-1133">Transmembrane helix</keyword>
<evidence type="ECO:0008006" key="4">
    <source>
        <dbReference type="Google" id="ProtNLM"/>
    </source>
</evidence>
<dbReference type="AlphaFoldDB" id="A0A2I6S943"/>
<name>A0A2I6S943_9RHOO</name>
<feature type="transmembrane region" description="Helical" evidence="1">
    <location>
        <begin position="77"/>
        <end position="95"/>
    </location>
</feature>
<keyword evidence="3" id="KW-1185">Reference proteome</keyword>
<keyword evidence="1" id="KW-0812">Transmembrane</keyword>
<evidence type="ECO:0000256" key="1">
    <source>
        <dbReference type="SAM" id="Phobius"/>
    </source>
</evidence>
<reference evidence="2 3" key="1">
    <citation type="submission" date="2018-01" db="EMBL/GenBank/DDBJ databases">
        <authorList>
            <person name="Fu G.-Y."/>
        </authorList>
    </citation>
    <scope>NUCLEOTIDE SEQUENCE [LARGE SCALE GENOMIC DNA]</scope>
    <source>
        <strain evidence="2 3">SY39</strain>
    </source>
</reference>
<proteinExistence type="predicted"/>
<dbReference type="KEGG" id="atw:C0099_13065"/>
<sequence>MRLFLAFAILLCITGGAWLVQGDDFYWPARGDPSLALHLSGTDARMLGAALFVMAGLGAMAVLQARRGRPASRIWQIAYFALAMLATALIGVAIWNGEVVPNPEASAPATR</sequence>
<dbReference type="RefSeq" id="WP_102247824.1">
    <property type="nucleotide sequence ID" value="NZ_CP025682.1"/>
</dbReference>
<organism evidence="2 3">
    <name type="scientific">Pseudazoarcus pumilus</name>
    <dbReference type="NCBI Taxonomy" id="2067960"/>
    <lineage>
        <taxon>Bacteria</taxon>
        <taxon>Pseudomonadati</taxon>
        <taxon>Pseudomonadota</taxon>
        <taxon>Betaproteobacteria</taxon>
        <taxon>Rhodocyclales</taxon>
        <taxon>Zoogloeaceae</taxon>
        <taxon>Pseudazoarcus</taxon>
    </lineage>
</organism>
<keyword evidence="1" id="KW-0472">Membrane</keyword>
<protein>
    <recommendedName>
        <fullName evidence="4">DUF998 domain-containing protein</fullName>
    </recommendedName>
</protein>
<evidence type="ECO:0000313" key="2">
    <source>
        <dbReference type="EMBL" id="AUN95779.1"/>
    </source>
</evidence>
<dbReference type="OrthoDB" id="5298384at2"/>
<evidence type="ECO:0000313" key="3">
    <source>
        <dbReference type="Proteomes" id="UP000242205"/>
    </source>
</evidence>
<gene>
    <name evidence="2" type="ORF">C0099_13065</name>
</gene>